<evidence type="ECO:0000313" key="1">
    <source>
        <dbReference type="EMBL" id="QTC90870.1"/>
    </source>
</evidence>
<dbReference type="EMBL" id="CP062222">
    <property type="protein sequence ID" value="QTC90870.1"/>
    <property type="molecule type" value="Genomic_DNA"/>
</dbReference>
<reference evidence="1" key="1">
    <citation type="submission" date="2020-09" db="EMBL/GenBank/DDBJ databases">
        <title>Brevundimonas sp. LVF2 isolated from a puddle in Goettingen, Germany.</title>
        <authorList>
            <person name="Friedrich I."/>
            <person name="Klassen A."/>
            <person name="Hannes N."/>
            <person name="Schneider D."/>
            <person name="Hertel R."/>
            <person name="Daniel R."/>
        </authorList>
    </citation>
    <scope>NUCLEOTIDE SEQUENCE</scope>
    <source>
        <strain evidence="1">LVF2</strain>
    </source>
</reference>
<dbReference type="RefSeq" id="WP_207869656.1">
    <property type="nucleotide sequence ID" value="NZ_CP062222.1"/>
</dbReference>
<keyword evidence="2" id="KW-1185">Reference proteome</keyword>
<sequence>MTIQFRRTRTNPDGTTEVYEPVMRHGMFVMADRAVHEKHNNKLNQFFVADAEAVKARLASGGGVSLRMKGQVTGQQNLITASEVEVLI</sequence>
<accession>A0A975C2X4</accession>
<organism evidence="1 2">
    <name type="scientific">Brevundimonas goettingensis</name>
    <dbReference type="NCBI Taxonomy" id="2774190"/>
    <lineage>
        <taxon>Bacteria</taxon>
        <taxon>Pseudomonadati</taxon>
        <taxon>Pseudomonadota</taxon>
        <taxon>Alphaproteobacteria</taxon>
        <taxon>Caulobacterales</taxon>
        <taxon>Caulobacteraceae</taxon>
        <taxon>Brevundimonas</taxon>
    </lineage>
</organism>
<dbReference type="KEGG" id="bgoe:IFJ75_16835"/>
<protein>
    <submittedName>
        <fullName evidence="1">Uncharacterized protein</fullName>
    </submittedName>
</protein>
<evidence type="ECO:0000313" key="2">
    <source>
        <dbReference type="Proteomes" id="UP000663918"/>
    </source>
</evidence>
<dbReference type="AlphaFoldDB" id="A0A975C2X4"/>
<dbReference type="Proteomes" id="UP000663918">
    <property type="component" value="Chromosome"/>
</dbReference>
<proteinExistence type="predicted"/>
<gene>
    <name evidence="1" type="ORF">IFJ75_16835</name>
</gene>
<name>A0A975C2X4_9CAUL</name>